<evidence type="ECO:0000313" key="4">
    <source>
        <dbReference type="EMBL" id="CAB5034565.1"/>
    </source>
</evidence>
<evidence type="ECO:0000256" key="1">
    <source>
        <dbReference type="ARBA" id="ARBA00022679"/>
    </source>
</evidence>
<dbReference type="AlphaFoldDB" id="A0A6J6A4G5"/>
<reference evidence="3" key="1">
    <citation type="submission" date="2020-05" db="EMBL/GenBank/DDBJ databases">
        <authorList>
            <person name="Chiriac C."/>
            <person name="Salcher M."/>
            <person name="Ghai R."/>
            <person name="Kavagutti S V."/>
        </authorList>
    </citation>
    <scope>NUCLEOTIDE SEQUENCE</scope>
</reference>
<protein>
    <submittedName>
        <fullName evidence="3">Unannotated protein</fullName>
    </submittedName>
</protein>
<dbReference type="GO" id="GO:0016757">
    <property type="term" value="F:glycosyltransferase activity"/>
    <property type="evidence" value="ECO:0007669"/>
    <property type="project" value="TreeGrafter"/>
</dbReference>
<dbReference type="SUPFAM" id="SSF53756">
    <property type="entry name" value="UDP-Glycosyltransferase/glycogen phosphorylase"/>
    <property type="match status" value="1"/>
</dbReference>
<dbReference type="PANTHER" id="PTHR46401">
    <property type="entry name" value="GLYCOSYLTRANSFERASE WBBK-RELATED"/>
    <property type="match status" value="1"/>
</dbReference>
<dbReference type="Pfam" id="PF13692">
    <property type="entry name" value="Glyco_trans_1_4"/>
    <property type="match status" value="1"/>
</dbReference>
<proteinExistence type="predicted"/>
<sequence>MRIHVVDPPAYTPPYDRALSAALARAGADVTLCSGPFSYGGVAAADGYRVDQCFGGMLRGQPGSRLRSASRLAAEVPEMLSYRRTARAADVVHFQWLPLPQLGASLLPTDRPLVITAHDVVPREPRPGQIAGLRRAYARADAVVVHSQDGSERLQRELGVAADRCHVIPHGTFTHLAEIEDRAPLPAELAAVEGPVVLCFGLMRPYKGLDVAIEAWRGITGAELWIVGMPRMDTGPLKSSAPVNVRFVERFIEDREIPAFFERAELALLPYREIDHSGVCFTALAFGTPMLLSDVGGFPEIAAAGAAELVPSGDAEALRSALQRLLSDAPARQRLAAGAVTAARDLYDWDRVAALHLELYAKLIGGSAR</sequence>
<dbReference type="CDD" id="cd03801">
    <property type="entry name" value="GT4_PimA-like"/>
    <property type="match status" value="1"/>
</dbReference>
<dbReference type="PANTHER" id="PTHR46401:SF2">
    <property type="entry name" value="GLYCOSYLTRANSFERASE WBBK-RELATED"/>
    <property type="match status" value="1"/>
</dbReference>
<evidence type="ECO:0000259" key="2">
    <source>
        <dbReference type="Pfam" id="PF13439"/>
    </source>
</evidence>
<evidence type="ECO:0000313" key="3">
    <source>
        <dbReference type="EMBL" id="CAB4346573.1"/>
    </source>
</evidence>
<keyword evidence="1" id="KW-0808">Transferase</keyword>
<organism evidence="3">
    <name type="scientific">freshwater metagenome</name>
    <dbReference type="NCBI Taxonomy" id="449393"/>
    <lineage>
        <taxon>unclassified sequences</taxon>
        <taxon>metagenomes</taxon>
        <taxon>ecological metagenomes</taxon>
    </lineage>
</organism>
<name>A0A6J6A4G5_9ZZZZ</name>
<gene>
    <name evidence="3" type="ORF">UFOPK3522_01411</name>
    <name evidence="4" type="ORF">UFOPK4175_00689</name>
</gene>
<dbReference type="EMBL" id="CAESAO010000155">
    <property type="protein sequence ID" value="CAB4346573.1"/>
    <property type="molecule type" value="Genomic_DNA"/>
</dbReference>
<dbReference type="EMBL" id="CAFBPX010000107">
    <property type="protein sequence ID" value="CAB5034565.1"/>
    <property type="molecule type" value="Genomic_DNA"/>
</dbReference>
<dbReference type="Pfam" id="PF13439">
    <property type="entry name" value="Glyco_transf_4"/>
    <property type="match status" value="1"/>
</dbReference>
<accession>A0A6J6A4G5</accession>
<dbReference type="InterPro" id="IPR028098">
    <property type="entry name" value="Glyco_trans_4-like_N"/>
</dbReference>
<dbReference type="Gene3D" id="3.40.50.2000">
    <property type="entry name" value="Glycogen Phosphorylase B"/>
    <property type="match status" value="2"/>
</dbReference>
<dbReference type="GO" id="GO:0009103">
    <property type="term" value="P:lipopolysaccharide biosynthetic process"/>
    <property type="evidence" value="ECO:0007669"/>
    <property type="project" value="TreeGrafter"/>
</dbReference>
<feature type="domain" description="Glycosyltransferase subfamily 4-like N-terminal" evidence="2">
    <location>
        <begin position="18"/>
        <end position="171"/>
    </location>
</feature>